<evidence type="ECO:0000259" key="5">
    <source>
        <dbReference type="SMART" id="SM00363"/>
    </source>
</evidence>
<dbReference type="SMART" id="SM00363">
    <property type="entry name" value="S4"/>
    <property type="match status" value="1"/>
</dbReference>
<evidence type="ECO:0000256" key="4">
    <source>
        <dbReference type="RuleBase" id="RU362028"/>
    </source>
</evidence>
<dbReference type="PROSITE" id="PS50889">
    <property type="entry name" value="S4"/>
    <property type="match status" value="1"/>
</dbReference>
<dbReference type="InterPro" id="IPR020103">
    <property type="entry name" value="PsdUridine_synth_cat_dom_sf"/>
</dbReference>
<dbReference type="EMBL" id="DSJL01000011">
    <property type="protein sequence ID" value="HEF66004.1"/>
    <property type="molecule type" value="Genomic_DNA"/>
</dbReference>
<dbReference type="InterPro" id="IPR002942">
    <property type="entry name" value="S4_RNA-bd"/>
</dbReference>
<organism evidence="6">
    <name type="scientific">Thermomicrobium roseum</name>
    <dbReference type="NCBI Taxonomy" id="500"/>
    <lineage>
        <taxon>Bacteria</taxon>
        <taxon>Pseudomonadati</taxon>
        <taxon>Thermomicrobiota</taxon>
        <taxon>Thermomicrobia</taxon>
        <taxon>Thermomicrobiales</taxon>
        <taxon>Thermomicrobiaceae</taxon>
        <taxon>Thermomicrobium</taxon>
    </lineage>
</organism>
<sequence length="322" mass="36322">MTTQPQEAIRLVLQISEREHGERLDKLIASRVTGMSRSFVQQMMKRGEILVNGEPCKPAQRVRYGDRLEVYLPPVAPPSDLEPEYLPIPVIYEDDDIIVFDKPPGIVTHPAPGHEHGTLVNALKAIRPDLQVQPSHRPGIVHRLDKDTSGLLVVAKTEPARLALLEQWQSRSVVKKYTALVHGVVEPDSGTIDAPISRDPRERTKMAVVPWGRPAITHFRVMERFRCATLLDVTIETGRTHQIRVHCAFIGHPVVGDQQYGGDRPFCVPVPRQFLHARYLRFTLPSTGQTIELETPLPYDLRHVLEAIRQCEREGVPCSNRA</sequence>
<accession>A0A7C1JWU5</accession>
<dbReference type="Pfam" id="PF01479">
    <property type="entry name" value="S4"/>
    <property type="match status" value="1"/>
</dbReference>
<evidence type="ECO:0000256" key="3">
    <source>
        <dbReference type="PROSITE-ProRule" id="PRU00182"/>
    </source>
</evidence>
<comment type="similarity">
    <text evidence="1 4">Belongs to the pseudouridine synthase RluA family.</text>
</comment>
<keyword evidence="3" id="KW-0694">RNA-binding</keyword>
<evidence type="ECO:0000313" key="6">
    <source>
        <dbReference type="EMBL" id="HEF66004.1"/>
    </source>
</evidence>
<evidence type="ECO:0000256" key="1">
    <source>
        <dbReference type="ARBA" id="ARBA00010876"/>
    </source>
</evidence>
<dbReference type="GO" id="GO:0000455">
    <property type="term" value="P:enzyme-directed rRNA pseudouridine synthesis"/>
    <property type="evidence" value="ECO:0007669"/>
    <property type="project" value="TreeGrafter"/>
</dbReference>
<dbReference type="NCBIfam" id="TIGR00005">
    <property type="entry name" value="rluA_subfam"/>
    <property type="match status" value="1"/>
</dbReference>
<comment type="function">
    <text evidence="4">Responsible for synthesis of pseudouridine from uracil.</text>
</comment>
<dbReference type="EC" id="5.4.99.-" evidence="4"/>
<dbReference type="PANTHER" id="PTHR21600">
    <property type="entry name" value="MITOCHONDRIAL RNA PSEUDOURIDINE SYNTHASE"/>
    <property type="match status" value="1"/>
</dbReference>
<protein>
    <recommendedName>
        <fullName evidence="4">Pseudouridine synthase</fullName>
        <ecNumber evidence="4">5.4.99.-</ecNumber>
    </recommendedName>
</protein>
<dbReference type="PROSITE" id="PS01129">
    <property type="entry name" value="PSI_RLU"/>
    <property type="match status" value="1"/>
</dbReference>
<dbReference type="SUPFAM" id="SSF55174">
    <property type="entry name" value="Alpha-L RNA-binding motif"/>
    <property type="match status" value="1"/>
</dbReference>
<dbReference type="CDD" id="cd02869">
    <property type="entry name" value="PseudoU_synth_RluA_like"/>
    <property type="match status" value="1"/>
</dbReference>
<dbReference type="AlphaFoldDB" id="A0A7C1JWU5"/>
<feature type="domain" description="RNA-binding S4" evidence="5">
    <location>
        <begin position="22"/>
        <end position="82"/>
    </location>
</feature>
<comment type="caution">
    <text evidence="6">The sequence shown here is derived from an EMBL/GenBank/DDBJ whole genome shotgun (WGS) entry which is preliminary data.</text>
</comment>
<keyword evidence="2 4" id="KW-0413">Isomerase</keyword>
<dbReference type="InterPro" id="IPR006145">
    <property type="entry name" value="PsdUridine_synth_RsuA/RluA"/>
</dbReference>
<dbReference type="Gene3D" id="3.30.2350.10">
    <property type="entry name" value="Pseudouridine synthase"/>
    <property type="match status" value="1"/>
</dbReference>
<gene>
    <name evidence="6" type="ORF">ENP47_10455</name>
</gene>
<name>A0A7C1JWU5_THERO</name>
<proteinExistence type="inferred from homology"/>
<dbReference type="GO" id="GO:0120159">
    <property type="term" value="F:rRNA pseudouridine synthase activity"/>
    <property type="evidence" value="ECO:0007669"/>
    <property type="project" value="UniProtKB-ARBA"/>
</dbReference>
<dbReference type="InterPro" id="IPR006225">
    <property type="entry name" value="PsdUridine_synth_RluC/D"/>
</dbReference>
<dbReference type="PANTHER" id="PTHR21600:SF44">
    <property type="entry name" value="RIBOSOMAL LARGE SUBUNIT PSEUDOURIDINE SYNTHASE D"/>
    <property type="match status" value="1"/>
</dbReference>
<dbReference type="Gene3D" id="3.10.290.10">
    <property type="entry name" value="RNA-binding S4 domain"/>
    <property type="match status" value="1"/>
</dbReference>
<dbReference type="InterPro" id="IPR036986">
    <property type="entry name" value="S4_RNA-bd_sf"/>
</dbReference>
<dbReference type="CDD" id="cd00165">
    <property type="entry name" value="S4"/>
    <property type="match status" value="1"/>
</dbReference>
<dbReference type="Pfam" id="PF00849">
    <property type="entry name" value="PseudoU_synth_2"/>
    <property type="match status" value="1"/>
</dbReference>
<dbReference type="InterPro" id="IPR006224">
    <property type="entry name" value="PsdUridine_synth_RluA-like_CS"/>
</dbReference>
<dbReference type="SUPFAM" id="SSF55120">
    <property type="entry name" value="Pseudouridine synthase"/>
    <property type="match status" value="1"/>
</dbReference>
<comment type="catalytic activity">
    <reaction evidence="4">
        <text>a uridine in RNA = a pseudouridine in RNA</text>
        <dbReference type="Rhea" id="RHEA:48348"/>
        <dbReference type="Rhea" id="RHEA-COMP:12068"/>
        <dbReference type="Rhea" id="RHEA-COMP:12069"/>
        <dbReference type="ChEBI" id="CHEBI:65314"/>
        <dbReference type="ChEBI" id="CHEBI:65315"/>
    </reaction>
</comment>
<reference evidence="6" key="1">
    <citation type="journal article" date="2020" name="mSystems">
        <title>Genome- and Community-Level Interaction Insights into Carbon Utilization and Element Cycling Functions of Hydrothermarchaeota in Hydrothermal Sediment.</title>
        <authorList>
            <person name="Zhou Z."/>
            <person name="Liu Y."/>
            <person name="Xu W."/>
            <person name="Pan J."/>
            <person name="Luo Z.H."/>
            <person name="Li M."/>
        </authorList>
    </citation>
    <scope>NUCLEOTIDE SEQUENCE [LARGE SCALE GENOMIC DNA]</scope>
    <source>
        <strain evidence="6">SpSt-222</strain>
    </source>
</reference>
<dbReference type="GO" id="GO:0003723">
    <property type="term" value="F:RNA binding"/>
    <property type="evidence" value="ECO:0007669"/>
    <property type="project" value="UniProtKB-KW"/>
</dbReference>
<evidence type="ECO:0000256" key="2">
    <source>
        <dbReference type="ARBA" id="ARBA00023235"/>
    </source>
</evidence>
<dbReference type="InterPro" id="IPR050188">
    <property type="entry name" value="RluA_PseudoU_synthase"/>
</dbReference>